<dbReference type="Proteomes" id="UP000293360">
    <property type="component" value="Unassembled WGS sequence"/>
</dbReference>
<name>A0A4Q4SWP6_9PEZI</name>
<keyword evidence="2" id="KW-0285">Flavoprotein</keyword>
<dbReference type="PANTHER" id="PTHR42973">
    <property type="entry name" value="BINDING OXIDOREDUCTASE, PUTATIVE (AFU_ORTHOLOGUE AFUA_1G17690)-RELATED"/>
    <property type="match status" value="1"/>
</dbReference>
<reference evidence="6 7" key="1">
    <citation type="submission" date="2018-06" db="EMBL/GenBank/DDBJ databases">
        <title>Complete Genomes of Monosporascus.</title>
        <authorList>
            <person name="Robinson A.J."/>
            <person name="Natvig D.O."/>
        </authorList>
    </citation>
    <scope>NUCLEOTIDE SEQUENCE [LARGE SCALE GENOMIC DNA]</scope>
    <source>
        <strain evidence="6 7">CBS 110550</strain>
    </source>
</reference>
<dbReference type="OrthoDB" id="2151789at2759"/>
<organism evidence="6 7">
    <name type="scientific">Monosporascus ibericus</name>
    <dbReference type="NCBI Taxonomy" id="155417"/>
    <lineage>
        <taxon>Eukaryota</taxon>
        <taxon>Fungi</taxon>
        <taxon>Dikarya</taxon>
        <taxon>Ascomycota</taxon>
        <taxon>Pezizomycotina</taxon>
        <taxon>Sordariomycetes</taxon>
        <taxon>Xylariomycetidae</taxon>
        <taxon>Xylariales</taxon>
        <taxon>Xylariales incertae sedis</taxon>
        <taxon>Monosporascus</taxon>
    </lineage>
</organism>
<keyword evidence="4" id="KW-0560">Oxidoreductase</keyword>
<dbReference type="AlphaFoldDB" id="A0A4Q4SWP6"/>
<dbReference type="Gene3D" id="3.40.462.20">
    <property type="match status" value="1"/>
</dbReference>
<keyword evidence="3" id="KW-0274">FAD</keyword>
<dbReference type="InterPro" id="IPR016169">
    <property type="entry name" value="FAD-bd_PCMH_sub2"/>
</dbReference>
<proteinExistence type="inferred from homology"/>
<keyword evidence="7" id="KW-1185">Reference proteome</keyword>
<dbReference type="GO" id="GO:0016491">
    <property type="term" value="F:oxidoreductase activity"/>
    <property type="evidence" value="ECO:0007669"/>
    <property type="project" value="UniProtKB-KW"/>
</dbReference>
<dbReference type="InterPro" id="IPR016166">
    <property type="entry name" value="FAD-bd_PCMH"/>
</dbReference>
<comment type="caution">
    <text evidence="6">The sequence shown here is derived from an EMBL/GenBank/DDBJ whole genome shotgun (WGS) entry which is preliminary data.</text>
</comment>
<sequence>MVVAVSAATCPQAVNLVNAGLAPRTLYPTDPAYLAREESYWARNVRLGPACIVIPQSAEEVSIAHKSLAAAKQQFAVRSGGHSPSTGANNVAGGVTIDLSRLDKTVFDAETETAHIGAGGRWKDVYGELHKYGRVVPGGRTSDVGVSGVLLGGGSSWMTARNGWACDNVRAFEVVLADGRIITADKDNYQDLFQALKGGSNNFGIVTRFTMGTIPSDRVWGGVTATPKDAIPEVVDVMWNFTEGASVHRDSYLMTVLGYFPDFKDNVASTAVLQAGGFPNAPEYDGWRKLPKFLDTTKVTSIYELSTEITLPTNYYNSWFTLCFKNDRSIMNKAAQVHEELVEELKSYIPDGDFIPNCIFQPVPNIVAEHSAAAGGNIMGLERHLDNAILFQYSAMMKTADQAAFVYPKLKAGVQAVKDFAASVDGGLMELLYMNYADKSQDVLRSYGSENLEKMRKVAAKYDSDQVFQRLCRGGWKISDVN</sequence>
<protein>
    <recommendedName>
        <fullName evidence="5">FAD-binding PCMH-type domain-containing protein</fullName>
    </recommendedName>
</protein>
<evidence type="ECO:0000256" key="3">
    <source>
        <dbReference type="ARBA" id="ARBA00022827"/>
    </source>
</evidence>
<dbReference type="InterPro" id="IPR016167">
    <property type="entry name" value="FAD-bd_PCMH_sub1"/>
</dbReference>
<dbReference type="Pfam" id="PF01565">
    <property type="entry name" value="FAD_binding_4"/>
    <property type="match status" value="1"/>
</dbReference>
<feature type="domain" description="FAD-binding PCMH-type" evidence="5">
    <location>
        <begin position="45"/>
        <end position="216"/>
    </location>
</feature>
<evidence type="ECO:0000256" key="4">
    <source>
        <dbReference type="ARBA" id="ARBA00023002"/>
    </source>
</evidence>
<dbReference type="InterPro" id="IPR036318">
    <property type="entry name" value="FAD-bd_PCMH-like_sf"/>
</dbReference>
<comment type="similarity">
    <text evidence="1">Belongs to the oxygen-dependent FAD-linked oxidoreductase family.</text>
</comment>
<dbReference type="Gene3D" id="3.30.465.10">
    <property type="match status" value="1"/>
</dbReference>
<dbReference type="Gene3D" id="3.30.43.10">
    <property type="entry name" value="Uridine Diphospho-n-acetylenolpyruvylglucosamine Reductase, domain 2"/>
    <property type="match status" value="1"/>
</dbReference>
<evidence type="ECO:0000313" key="6">
    <source>
        <dbReference type="EMBL" id="RYO88316.1"/>
    </source>
</evidence>
<gene>
    <name evidence="6" type="ORF">DL764_008746</name>
</gene>
<dbReference type="PROSITE" id="PS51387">
    <property type="entry name" value="FAD_PCMH"/>
    <property type="match status" value="1"/>
</dbReference>
<dbReference type="InterPro" id="IPR050416">
    <property type="entry name" value="FAD-linked_Oxidoreductase"/>
</dbReference>
<dbReference type="EMBL" id="QJNU01000724">
    <property type="protein sequence ID" value="RYO88316.1"/>
    <property type="molecule type" value="Genomic_DNA"/>
</dbReference>
<evidence type="ECO:0000256" key="1">
    <source>
        <dbReference type="ARBA" id="ARBA00005466"/>
    </source>
</evidence>
<dbReference type="GO" id="GO:0071949">
    <property type="term" value="F:FAD binding"/>
    <property type="evidence" value="ECO:0007669"/>
    <property type="project" value="InterPro"/>
</dbReference>
<evidence type="ECO:0000313" key="7">
    <source>
        <dbReference type="Proteomes" id="UP000293360"/>
    </source>
</evidence>
<dbReference type="InterPro" id="IPR006094">
    <property type="entry name" value="Oxid_FAD_bind_N"/>
</dbReference>
<accession>A0A4Q4SWP6</accession>
<dbReference type="STRING" id="155417.A0A4Q4SWP6"/>
<dbReference type="SUPFAM" id="SSF56176">
    <property type="entry name" value="FAD-binding/transporter-associated domain-like"/>
    <property type="match status" value="1"/>
</dbReference>
<evidence type="ECO:0000256" key="2">
    <source>
        <dbReference type="ARBA" id="ARBA00022630"/>
    </source>
</evidence>
<evidence type="ECO:0000259" key="5">
    <source>
        <dbReference type="PROSITE" id="PS51387"/>
    </source>
</evidence>
<dbReference type="PANTHER" id="PTHR42973:SF53">
    <property type="entry name" value="FAD-BINDING PCMH-TYPE DOMAIN-CONTAINING PROTEIN-RELATED"/>
    <property type="match status" value="1"/>
</dbReference>